<evidence type="ECO:0000256" key="3">
    <source>
        <dbReference type="ARBA" id="ARBA00008663"/>
    </source>
</evidence>
<dbReference type="NCBIfam" id="TIGR01064">
    <property type="entry name" value="pyruv_kin"/>
    <property type="match status" value="1"/>
</dbReference>
<dbReference type="SUPFAM" id="SSF50800">
    <property type="entry name" value="PK beta-barrel domain-like"/>
    <property type="match status" value="1"/>
</dbReference>
<dbReference type="Pfam" id="PF02887">
    <property type="entry name" value="PK_C"/>
    <property type="match status" value="1"/>
</dbReference>
<dbReference type="STRING" id="121290.APY04_0538"/>
<keyword evidence="18" id="KW-1185">Reference proteome</keyword>
<evidence type="ECO:0000256" key="12">
    <source>
        <dbReference type="ARBA" id="ARBA00023317"/>
    </source>
</evidence>
<evidence type="ECO:0000313" key="17">
    <source>
        <dbReference type="EMBL" id="KWT71287.1"/>
    </source>
</evidence>
<dbReference type="PANTHER" id="PTHR11817">
    <property type="entry name" value="PYRUVATE KINASE"/>
    <property type="match status" value="1"/>
</dbReference>
<protein>
    <recommendedName>
        <fullName evidence="4 13">Pyruvate kinase</fullName>
        <ecNumber evidence="4 13">2.7.1.40</ecNumber>
    </recommendedName>
</protein>
<dbReference type="SUPFAM" id="SSF51621">
    <property type="entry name" value="Phosphoenolpyruvate/pyruvate domain"/>
    <property type="match status" value="1"/>
</dbReference>
<evidence type="ECO:0000256" key="8">
    <source>
        <dbReference type="ARBA" id="ARBA00022777"/>
    </source>
</evidence>
<dbReference type="InterPro" id="IPR015806">
    <property type="entry name" value="Pyrv_Knase_insert_dom_sf"/>
</dbReference>
<dbReference type="NCBIfam" id="NF004886">
    <property type="entry name" value="PRK06247.1"/>
    <property type="match status" value="1"/>
</dbReference>
<evidence type="ECO:0000256" key="9">
    <source>
        <dbReference type="ARBA" id="ARBA00022840"/>
    </source>
</evidence>
<comment type="catalytic activity">
    <reaction evidence="14">
        <text>pyruvate + ATP = phosphoenolpyruvate + ADP + H(+)</text>
        <dbReference type="Rhea" id="RHEA:18157"/>
        <dbReference type="ChEBI" id="CHEBI:15361"/>
        <dbReference type="ChEBI" id="CHEBI:15378"/>
        <dbReference type="ChEBI" id="CHEBI:30616"/>
        <dbReference type="ChEBI" id="CHEBI:58702"/>
        <dbReference type="ChEBI" id="CHEBI:456216"/>
        <dbReference type="EC" id="2.7.1.40"/>
    </reaction>
</comment>
<keyword evidence="9" id="KW-0067">ATP-binding</keyword>
<evidence type="ECO:0000256" key="6">
    <source>
        <dbReference type="ARBA" id="ARBA00022723"/>
    </source>
</evidence>
<proteinExistence type="inferred from homology"/>
<comment type="similarity">
    <text evidence="3 14">Belongs to the pyruvate kinase family.</text>
</comment>
<comment type="cofactor">
    <cofactor evidence="1">
        <name>K(+)</name>
        <dbReference type="ChEBI" id="CHEBI:29103"/>
    </cofactor>
</comment>
<dbReference type="Gene3D" id="3.20.20.60">
    <property type="entry name" value="Phosphoenolpyruvate-binding domains"/>
    <property type="match status" value="1"/>
</dbReference>
<evidence type="ECO:0000256" key="13">
    <source>
        <dbReference type="NCBIfam" id="TIGR01064"/>
    </source>
</evidence>
<dbReference type="InterPro" id="IPR018209">
    <property type="entry name" value="Pyrv_Knase_AS"/>
</dbReference>
<gene>
    <name evidence="17" type="ORF">APY04_0538</name>
</gene>
<comment type="caution">
    <text evidence="17">The sequence shown here is derived from an EMBL/GenBank/DDBJ whole genome shotgun (WGS) entry which is preliminary data.</text>
</comment>
<dbReference type="InterPro" id="IPR001697">
    <property type="entry name" value="Pyr_Knase"/>
</dbReference>
<dbReference type="PRINTS" id="PR01050">
    <property type="entry name" value="PYRUVTKNASE"/>
</dbReference>
<dbReference type="EC" id="2.7.1.40" evidence="4 13"/>
<dbReference type="InterPro" id="IPR036918">
    <property type="entry name" value="Pyrv_Knase_C_sf"/>
</dbReference>
<name>A0A109BM37_HYPSL</name>
<dbReference type="NCBIfam" id="NF004491">
    <property type="entry name" value="PRK05826.1"/>
    <property type="match status" value="1"/>
</dbReference>
<evidence type="ECO:0000259" key="16">
    <source>
        <dbReference type="Pfam" id="PF02887"/>
    </source>
</evidence>
<accession>A0A109BM37</accession>
<dbReference type="InterPro" id="IPR015793">
    <property type="entry name" value="Pyrv_Knase_brl"/>
</dbReference>
<dbReference type="RefSeq" id="WP_068459414.1">
    <property type="nucleotide sequence ID" value="NZ_JAEFBX010000002.1"/>
</dbReference>
<dbReference type="GO" id="GO:0030955">
    <property type="term" value="F:potassium ion binding"/>
    <property type="evidence" value="ECO:0007669"/>
    <property type="project" value="UniProtKB-UniRule"/>
</dbReference>
<evidence type="ECO:0000313" key="18">
    <source>
        <dbReference type="Proteomes" id="UP000059074"/>
    </source>
</evidence>
<evidence type="ECO:0000259" key="15">
    <source>
        <dbReference type="Pfam" id="PF00224"/>
    </source>
</evidence>
<dbReference type="InterPro" id="IPR011037">
    <property type="entry name" value="Pyrv_Knase-like_insert_dom_sf"/>
</dbReference>
<evidence type="ECO:0000256" key="2">
    <source>
        <dbReference type="ARBA" id="ARBA00004997"/>
    </source>
</evidence>
<dbReference type="PATRIC" id="fig|121290.4.peg.2567"/>
<evidence type="ECO:0000256" key="14">
    <source>
        <dbReference type="RuleBase" id="RU000504"/>
    </source>
</evidence>
<dbReference type="Gene3D" id="3.40.1380.20">
    <property type="entry name" value="Pyruvate kinase, C-terminal domain"/>
    <property type="match status" value="1"/>
</dbReference>
<evidence type="ECO:0000256" key="5">
    <source>
        <dbReference type="ARBA" id="ARBA00022679"/>
    </source>
</evidence>
<dbReference type="EMBL" id="LMTR01000026">
    <property type="protein sequence ID" value="KWT71287.1"/>
    <property type="molecule type" value="Genomic_DNA"/>
</dbReference>
<dbReference type="GO" id="GO:0016301">
    <property type="term" value="F:kinase activity"/>
    <property type="evidence" value="ECO:0007669"/>
    <property type="project" value="UniProtKB-KW"/>
</dbReference>
<dbReference type="OrthoDB" id="9812123at2"/>
<dbReference type="InterPro" id="IPR015795">
    <property type="entry name" value="Pyrv_Knase_C"/>
</dbReference>
<dbReference type="InterPro" id="IPR040442">
    <property type="entry name" value="Pyrv_kinase-like_dom_sf"/>
</dbReference>
<dbReference type="NCBIfam" id="NF004978">
    <property type="entry name" value="PRK06354.1"/>
    <property type="match status" value="1"/>
</dbReference>
<keyword evidence="11 14" id="KW-0324">Glycolysis</keyword>
<dbReference type="Proteomes" id="UP000059074">
    <property type="component" value="Unassembled WGS sequence"/>
</dbReference>
<organism evidence="17 18">
    <name type="scientific">Hyphomicrobium sulfonivorans</name>
    <dbReference type="NCBI Taxonomy" id="121290"/>
    <lineage>
        <taxon>Bacteria</taxon>
        <taxon>Pseudomonadati</taxon>
        <taxon>Pseudomonadota</taxon>
        <taxon>Alphaproteobacteria</taxon>
        <taxon>Hyphomicrobiales</taxon>
        <taxon>Hyphomicrobiaceae</taxon>
        <taxon>Hyphomicrobium</taxon>
    </lineage>
</organism>
<comment type="pathway">
    <text evidence="2 14">Carbohydrate degradation; glycolysis; pyruvate from D-glyceraldehyde 3-phosphate: step 5/5.</text>
</comment>
<dbReference type="FunFam" id="2.40.33.10:FF:000001">
    <property type="entry name" value="Pyruvate kinase"/>
    <property type="match status" value="1"/>
</dbReference>
<dbReference type="GO" id="GO:0004743">
    <property type="term" value="F:pyruvate kinase activity"/>
    <property type="evidence" value="ECO:0007669"/>
    <property type="project" value="UniProtKB-UniRule"/>
</dbReference>
<keyword evidence="5 14" id="KW-0808">Transferase</keyword>
<dbReference type="AlphaFoldDB" id="A0A109BM37"/>
<dbReference type="UniPathway" id="UPA00109">
    <property type="reaction ID" value="UER00188"/>
</dbReference>
<dbReference type="GO" id="GO:0000287">
    <property type="term" value="F:magnesium ion binding"/>
    <property type="evidence" value="ECO:0007669"/>
    <property type="project" value="UniProtKB-UniRule"/>
</dbReference>
<keyword evidence="7" id="KW-0547">Nucleotide-binding</keyword>
<sequence>MRRQRRVKVVATLGPATSATEIIERLFLAGVDVFRINMSHSSHDTARALLNSVRWVAKRHRHPIGVLADIQGPKFRVGEFTGGRAFVNDGATFRFERAEKPGSSESVHLPHPQIFAGVEPGHMLLLDDGKLRMRVTEKTKDVITAEVIVGGSLGSRKGISLPDTLLPIGPLTEKDRADLAHVLKLGVDWIALSFIQRAEDVLQVREIVGDRAALLSKIEKPSAISDLDAIIAASDGIMVARGDLGVEMPVERVPGLQKQITRKARAAGKPVVVATQMLESMISSPVPTRAEVSDVATAVFDGADAVMLSAESAIGQFPTEAIQMMDRIAIEVESDPSYDAIIHATRTAPQPTGADAIAAAVHAIADTVKLSAIVCYTATGSTALRVTRERPGLPIMGLTPIESTARRLSLVWGIQSVMTADPATLTDMVSKACRIAFDEGFVQPNNGVLITAGVPFGSPGATNMIRIAFVDEHGAPIAEVR</sequence>
<evidence type="ECO:0000256" key="7">
    <source>
        <dbReference type="ARBA" id="ARBA00022741"/>
    </source>
</evidence>
<dbReference type="GO" id="GO:0005524">
    <property type="term" value="F:ATP binding"/>
    <property type="evidence" value="ECO:0007669"/>
    <property type="project" value="UniProtKB-KW"/>
</dbReference>
<feature type="domain" description="Pyruvate kinase C-terminal" evidence="16">
    <location>
        <begin position="355"/>
        <end position="467"/>
    </location>
</feature>
<reference evidence="17 18" key="1">
    <citation type="submission" date="2015-10" db="EMBL/GenBank/DDBJ databases">
        <title>Transcriptomic analysis of a linuron degrading triple-species bacterial consortium.</title>
        <authorList>
            <person name="Albers P."/>
        </authorList>
    </citation>
    <scope>NUCLEOTIDE SEQUENCE [LARGE SCALE GENOMIC DNA]</scope>
    <source>
        <strain evidence="17 18">WDL6</strain>
    </source>
</reference>
<dbReference type="Gene3D" id="2.40.33.10">
    <property type="entry name" value="PK beta-barrel domain-like"/>
    <property type="match status" value="1"/>
</dbReference>
<dbReference type="SUPFAM" id="SSF52935">
    <property type="entry name" value="PK C-terminal domain-like"/>
    <property type="match status" value="1"/>
</dbReference>
<evidence type="ECO:0000256" key="4">
    <source>
        <dbReference type="ARBA" id="ARBA00012142"/>
    </source>
</evidence>
<dbReference type="Pfam" id="PF00224">
    <property type="entry name" value="PK"/>
    <property type="match status" value="1"/>
</dbReference>
<dbReference type="PROSITE" id="PS00110">
    <property type="entry name" value="PYRUVATE_KINASE"/>
    <property type="match status" value="1"/>
</dbReference>
<feature type="domain" description="Pyruvate kinase barrel" evidence="15">
    <location>
        <begin position="5"/>
        <end position="322"/>
    </location>
</feature>
<keyword evidence="10 14" id="KW-0460">Magnesium</keyword>
<keyword evidence="8 14" id="KW-0418">Kinase</keyword>
<evidence type="ECO:0000256" key="11">
    <source>
        <dbReference type="ARBA" id="ARBA00023152"/>
    </source>
</evidence>
<evidence type="ECO:0000256" key="10">
    <source>
        <dbReference type="ARBA" id="ARBA00022842"/>
    </source>
</evidence>
<dbReference type="InterPro" id="IPR015813">
    <property type="entry name" value="Pyrv/PenolPyrv_kinase-like_dom"/>
</dbReference>
<keyword evidence="12 17" id="KW-0670">Pyruvate</keyword>
<keyword evidence="6" id="KW-0479">Metal-binding</keyword>
<evidence type="ECO:0000256" key="1">
    <source>
        <dbReference type="ARBA" id="ARBA00001958"/>
    </source>
</evidence>